<name>A0A087M3C8_9HYPH</name>
<sequence length="285" mass="29937">MHIVMGASGNVGGAVADALLARGEPVTVLTRKPESANIWRDKGALVLQADAEDVASLRAAFRTGRRAFLLNPPADPTGDTDKTERRTIANILAAIDGSGLEKVVAASTYGAQPGENIGDLSTLWTLEQGLKNQPIPAAINRGAYYMTNWTGLVESVRQSGTLLSMFPADTLMPMVSPRDLGEAAAARLVSPLDDVGIAYVEGPHRYTPQEVADAFAAALGQEVALSVAARDEWEGIFKSFGFSDAAARSYTRMTAASLDDGFATPQAPRRGGVSLAQFVSSAIAS</sequence>
<organism evidence="2 3">
    <name type="scientific">Devosia riboflavina</name>
    <dbReference type="NCBI Taxonomy" id="46914"/>
    <lineage>
        <taxon>Bacteria</taxon>
        <taxon>Pseudomonadati</taxon>
        <taxon>Pseudomonadota</taxon>
        <taxon>Alphaproteobacteria</taxon>
        <taxon>Hyphomicrobiales</taxon>
        <taxon>Devosiaceae</taxon>
        <taxon>Devosia</taxon>
    </lineage>
</organism>
<evidence type="ECO:0000259" key="1">
    <source>
        <dbReference type="Pfam" id="PF05368"/>
    </source>
</evidence>
<protein>
    <submittedName>
        <fullName evidence="2">NmrA family transcriptional regulator</fullName>
    </submittedName>
</protein>
<dbReference type="PANTHER" id="PTHR43162:SF1">
    <property type="entry name" value="PRESTALK A DIFFERENTIATION PROTEIN A"/>
    <property type="match status" value="1"/>
</dbReference>
<keyword evidence="3" id="KW-1185">Reference proteome</keyword>
<dbReference type="RefSeq" id="WP_035081056.1">
    <property type="nucleotide sequence ID" value="NZ_JQGC01000006.1"/>
</dbReference>
<dbReference type="SUPFAM" id="SSF51735">
    <property type="entry name" value="NAD(P)-binding Rossmann-fold domains"/>
    <property type="match status" value="1"/>
</dbReference>
<gene>
    <name evidence="2" type="ORF">JP75_07380</name>
</gene>
<reference evidence="2 3" key="1">
    <citation type="submission" date="2014-08" db="EMBL/GenBank/DDBJ databases">
        <authorList>
            <person name="Hassan Y.I."/>
            <person name="Lepp D."/>
            <person name="Zhou T."/>
        </authorList>
    </citation>
    <scope>NUCLEOTIDE SEQUENCE [LARGE SCALE GENOMIC DNA]</scope>
    <source>
        <strain evidence="2 3">IFO13584</strain>
    </source>
</reference>
<dbReference type="Pfam" id="PF05368">
    <property type="entry name" value="NmrA"/>
    <property type="match status" value="1"/>
</dbReference>
<evidence type="ECO:0000313" key="3">
    <source>
        <dbReference type="Proteomes" id="UP000028981"/>
    </source>
</evidence>
<dbReference type="EMBL" id="JQGC01000006">
    <property type="protein sequence ID" value="KFL31381.1"/>
    <property type="molecule type" value="Genomic_DNA"/>
</dbReference>
<dbReference type="InterPro" id="IPR008030">
    <property type="entry name" value="NmrA-like"/>
</dbReference>
<comment type="caution">
    <text evidence="2">The sequence shown here is derived from an EMBL/GenBank/DDBJ whole genome shotgun (WGS) entry which is preliminary data.</text>
</comment>
<dbReference type="Gene3D" id="3.90.25.10">
    <property type="entry name" value="UDP-galactose 4-epimerase, domain 1"/>
    <property type="match status" value="1"/>
</dbReference>
<dbReference type="InterPro" id="IPR051604">
    <property type="entry name" value="Ergot_Alk_Oxidoreductase"/>
</dbReference>
<dbReference type="OrthoDB" id="109735at2"/>
<proteinExistence type="predicted"/>
<dbReference type="Gene3D" id="3.40.50.720">
    <property type="entry name" value="NAD(P)-binding Rossmann-like Domain"/>
    <property type="match status" value="1"/>
</dbReference>
<accession>A0A087M3C8</accession>
<dbReference type="PANTHER" id="PTHR43162">
    <property type="match status" value="1"/>
</dbReference>
<evidence type="ECO:0000313" key="2">
    <source>
        <dbReference type="EMBL" id="KFL31381.1"/>
    </source>
</evidence>
<dbReference type="AlphaFoldDB" id="A0A087M3C8"/>
<dbReference type="Proteomes" id="UP000028981">
    <property type="component" value="Unassembled WGS sequence"/>
</dbReference>
<dbReference type="InterPro" id="IPR036291">
    <property type="entry name" value="NAD(P)-bd_dom_sf"/>
</dbReference>
<dbReference type="STRING" id="46914.JP75_07380"/>
<feature type="domain" description="NmrA-like" evidence="1">
    <location>
        <begin position="3"/>
        <end position="225"/>
    </location>
</feature>